<feature type="transmembrane region" description="Helical" evidence="1">
    <location>
        <begin position="38"/>
        <end position="65"/>
    </location>
</feature>
<dbReference type="EMBL" id="AZBU02000010">
    <property type="protein sequence ID" value="TKR62082.1"/>
    <property type="molecule type" value="Genomic_DNA"/>
</dbReference>
<reference evidence="2 3" key="1">
    <citation type="journal article" date="2015" name="Genome Biol.">
        <title>Comparative genomics of Steinernema reveals deeply conserved gene regulatory networks.</title>
        <authorList>
            <person name="Dillman A.R."/>
            <person name="Macchietto M."/>
            <person name="Porter C.F."/>
            <person name="Rogers A."/>
            <person name="Williams B."/>
            <person name="Antoshechkin I."/>
            <person name="Lee M.M."/>
            <person name="Goodwin Z."/>
            <person name="Lu X."/>
            <person name="Lewis E.E."/>
            <person name="Goodrich-Blair H."/>
            <person name="Stock S.P."/>
            <person name="Adams B.J."/>
            <person name="Sternberg P.W."/>
            <person name="Mortazavi A."/>
        </authorList>
    </citation>
    <scope>NUCLEOTIDE SEQUENCE [LARGE SCALE GENOMIC DNA]</scope>
    <source>
        <strain evidence="2 3">ALL</strain>
    </source>
</reference>
<reference evidence="2 3" key="2">
    <citation type="journal article" date="2019" name="G3 (Bethesda)">
        <title>Hybrid Assembly of the Genome of the Entomopathogenic Nematode Steinernema carpocapsae Identifies the X-Chromosome.</title>
        <authorList>
            <person name="Serra L."/>
            <person name="Macchietto M."/>
            <person name="Macias-Munoz A."/>
            <person name="McGill C.J."/>
            <person name="Rodriguez I.M."/>
            <person name="Rodriguez B."/>
            <person name="Murad R."/>
            <person name="Mortazavi A."/>
        </authorList>
    </citation>
    <scope>NUCLEOTIDE SEQUENCE [LARGE SCALE GENOMIC DNA]</scope>
    <source>
        <strain evidence="2 3">ALL</strain>
    </source>
</reference>
<feature type="transmembrane region" description="Helical" evidence="1">
    <location>
        <begin position="86"/>
        <end position="108"/>
    </location>
</feature>
<protein>
    <submittedName>
        <fullName evidence="2">Uncharacterized protein</fullName>
    </submittedName>
</protein>
<organism evidence="2 3">
    <name type="scientific">Steinernema carpocapsae</name>
    <name type="common">Entomopathogenic nematode</name>
    <dbReference type="NCBI Taxonomy" id="34508"/>
    <lineage>
        <taxon>Eukaryota</taxon>
        <taxon>Metazoa</taxon>
        <taxon>Ecdysozoa</taxon>
        <taxon>Nematoda</taxon>
        <taxon>Chromadorea</taxon>
        <taxon>Rhabditida</taxon>
        <taxon>Tylenchina</taxon>
        <taxon>Panagrolaimomorpha</taxon>
        <taxon>Strongyloidoidea</taxon>
        <taxon>Steinernematidae</taxon>
        <taxon>Steinernema</taxon>
    </lineage>
</organism>
<evidence type="ECO:0000313" key="3">
    <source>
        <dbReference type="Proteomes" id="UP000298663"/>
    </source>
</evidence>
<evidence type="ECO:0000313" key="2">
    <source>
        <dbReference type="EMBL" id="TKR62082.1"/>
    </source>
</evidence>
<evidence type="ECO:0000256" key="1">
    <source>
        <dbReference type="SAM" id="Phobius"/>
    </source>
</evidence>
<dbReference type="AlphaFoldDB" id="A0A4U5M0F1"/>
<keyword evidence="1" id="KW-0472">Membrane</keyword>
<dbReference type="Proteomes" id="UP000298663">
    <property type="component" value="Unassembled WGS sequence"/>
</dbReference>
<gene>
    <name evidence="2" type="ORF">L596_026089</name>
</gene>
<proteinExistence type="predicted"/>
<name>A0A4U5M0F1_STECR</name>
<accession>A0A4U5M0F1</accession>
<keyword evidence="1" id="KW-0812">Transmembrane</keyword>
<comment type="caution">
    <text evidence="2">The sequence shown here is derived from an EMBL/GenBank/DDBJ whole genome shotgun (WGS) entry which is preliminary data.</text>
</comment>
<keyword evidence="1" id="KW-1133">Transmembrane helix</keyword>
<sequence>MIQQGVVQCLSAPSSFIFGVAVLLNYDSYNLSLLSEKLANLILSIGTCIIYVTSPTTFIVYILLVAYLIRQAKQVHSLNVNFKQKWIFAQALIKHISEIVLVTVYAFVANG</sequence>
<keyword evidence="3" id="KW-1185">Reference proteome</keyword>
<feature type="transmembrane region" description="Helical" evidence="1">
    <location>
        <begin position="7"/>
        <end position="26"/>
    </location>
</feature>